<dbReference type="InterPro" id="IPR038765">
    <property type="entry name" value="Papain-like_cys_pep_sf"/>
</dbReference>
<dbReference type="EMBL" id="JBJKFK010001447">
    <property type="protein sequence ID" value="KAL3313069.1"/>
    <property type="molecule type" value="Genomic_DNA"/>
</dbReference>
<dbReference type="PANTHER" id="PTHR24006">
    <property type="entry name" value="UBIQUITIN CARBOXYL-TERMINAL HYDROLASE"/>
    <property type="match status" value="1"/>
</dbReference>
<organism evidence="3 4">
    <name type="scientific">Cichlidogyrus casuarinus</name>
    <dbReference type="NCBI Taxonomy" id="1844966"/>
    <lineage>
        <taxon>Eukaryota</taxon>
        <taxon>Metazoa</taxon>
        <taxon>Spiralia</taxon>
        <taxon>Lophotrochozoa</taxon>
        <taxon>Platyhelminthes</taxon>
        <taxon>Monogenea</taxon>
        <taxon>Monopisthocotylea</taxon>
        <taxon>Dactylogyridea</taxon>
        <taxon>Ancyrocephalidae</taxon>
        <taxon>Cichlidogyrus</taxon>
    </lineage>
</organism>
<dbReference type="Proteomes" id="UP001626550">
    <property type="component" value="Unassembled WGS sequence"/>
</dbReference>
<dbReference type="InterPro" id="IPR028889">
    <property type="entry name" value="USP"/>
</dbReference>
<proteinExistence type="predicted"/>
<reference evidence="3 4" key="1">
    <citation type="submission" date="2024-11" db="EMBL/GenBank/DDBJ databases">
        <title>Adaptive evolution of stress response genes in parasites aligns with host niche diversity.</title>
        <authorList>
            <person name="Hahn C."/>
            <person name="Resl P."/>
        </authorList>
    </citation>
    <scope>NUCLEOTIDE SEQUENCE [LARGE SCALE GENOMIC DNA]</scope>
    <source>
        <strain evidence="3">EGGRZ-B1_66</strain>
        <tissue evidence="3">Body</tissue>
    </source>
</reference>
<dbReference type="PROSITE" id="PS00973">
    <property type="entry name" value="USP_2"/>
    <property type="match status" value="1"/>
</dbReference>
<sequence length="1226" mass="141373">MTLKLEIDIDGLRTPDSGRLKPLTIQLNDTEVNFNRERLARKITEEIVNTHKFDPNKKSDIVYKNRNLFSDDEQRLCDALNKIDVSEQARVLKVKLVPRNKKSSEAPDVPEDDSSISNLFAQDDANSQATLPIYGPYNYSYYSYNSKARNCGFSGLMNEGMTCYMNSLLHTLFMTPEFRNSLLRWEFRGNHEHRTCIPYQLQRLFVQMQVSNKASVSTKDLITSFGWNSNEVGQQQDVHELCRVMFDALEKMWEKTESESSTVSKDTINQLYGGRREDYVKCLSCEYRSICEENFLDIQVPIKPFGEKPFQNLDQSLDHFLKTERLSGDNQYSCEKCNLKRDADRGSCFRKLPYLLTFQLLRFTYDIDTGNRVKLNERYTFPLTTCNFDRYVNRDSDGGRDCATTDSGLASRHNSPFNDHEGTGSDDGLRNDSPVSEQNQDLSDEAESSCSSSLPGPDAYDYELFSIMVHSGNINGGHYYALIKDFSSGQWFNFNDTSVTKVSDDELQASYGKNHSNAYFLIYRRVDPINNQGFLTEDELPDHIKKMAQEIKEEEKREEELQKRSKLRVSLTIRYQLQGAFESCSLDAYKDQTMQEVADQAFRRIFKFQELSECRLVNCCGSQRGEIKLGFSSEFVYRNRKDFDAAESQNYDELITLQEFLEKTGDFSNLFLEVLSPDEPRHLYTDQMITLVIRPLDKSCKNTTFDALLSGTGLPKPEWRSLFALSPEMSTVQLQQRLQENAKVQTIDFFDQYPNGPVKEILGAEEGVFTCYVTLIEPSVEDKICTLNRISKILFYHHFMKAFNVYLPGFNILDMFKRHTELMYGDEVPQQLILPQQDLTDQDPAEVAQSCCKFCQKWKQLEELLQSNKKVTITCDVFEENLPVSDFQSIFTQPGNNATMTVSSCRALFLSRKTNYTYNSLQEELVQNYQSKRVLLRVCDTHSHGTVVSRATYSWQSHVGKFLLAVMDVNDFFDRLQMVDLCRTTCGEFLQSCNRLDDSPWPLLFWPFLMQLPVNNVTVEVFLQRLHQLLCSIFTNFSQLISVDQLRLRRHGVNMQPLEVMSPRDSIRSGSIGILEIMDQPKKIDNASLFSVFCLEWKPSEWKFGPHYHEINLNQALFDQCPSRARIGYSNPDAFKTWWPVLLKQISIQFDVCEDALELTVVPFPGNVLPKKLEMAPVLDKAPMQSTLCWIPSSRLVEANLYFSQGDVIIFRKSLIPKSADLDHKQ</sequence>
<evidence type="ECO:0000313" key="4">
    <source>
        <dbReference type="Proteomes" id="UP001626550"/>
    </source>
</evidence>
<name>A0ABD2Q0D7_9PLAT</name>
<dbReference type="InterPro" id="IPR018200">
    <property type="entry name" value="USP_CS"/>
</dbReference>
<accession>A0ABD2Q0D7</accession>
<evidence type="ECO:0000256" key="1">
    <source>
        <dbReference type="SAM" id="MobiDB-lite"/>
    </source>
</evidence>
<dbReference type="AlphaFoldDB" id="A0ABD2Q0D7"/>
<gene>
    <name evidence="3" type="primary">USP47</name>
    <name evidence="3" type="ORF">Ciccas_008332</name>
</gene>
<dbReference type="InterPro" id="IPR050164">
    <property type="entry name" value="Peptidase_C19"/>
</dbReference>
<dbReference type="PANTHER" id="PTHR24006:SF702">
    <property type="entry name" value="UBIQUITIN CARBOXYL-TERMINAL HYDROLASE 47"/>
    <property type="match status" value="1"/>
</dbReference>
<evidence type="ECO:0000259" key="2">
    <source>
        <dbReference type="PROSITE" id="PS50235"/>
    </source>
</evidence>
<dbReference type="InterPro" id="IPR001394">
    <property type="entry name" value="Peptidase_C19_UCH"/>
</dbReference>
<feature type="compositionally biased region" description="Polar residues" evidence="1">
    <location>
        <begin position="404"/>
        <end position="417"/>
    </location>
</feature>
<dbReference type="GO" id="GO:0016787">
    <property type="term" value="F:hydrolase activity"/>
    <property type="evidence" value="ECO:0007669"/>
    <property type="project" value="UniProtKB-KW"/>
</dbReference>
<keyword evidence="4" id="KW-1185">Reference proteome</keyword>
<evidence type="ECO:0000313" key="3">
    <source>
        <dbReference type="EMBL" id="KAL3313069.1"/>
    </source>
</evidence>
<dbReference type="PROSITE" id="PS50235">
    <property type="entry name" value="USP_3"/>
    <property type="match status" value="1"/>
</dbReference>
<dbReference type="SUPFAM" id="SSF54001">
    <property type="entry name" value="Cysteine proteinases"/>
    <property type="match status" value="1"/>
</dbReference>
<dbReference type="Pfam" id="PF00443">
    <property type="entry name" value="UCH"/>
    <property type="match status" value="1"/>
</dbReference>
<keyword evidence="3" id="KW-0378">Hydrolase</keyword>
<protein>
    <submittedName>
        <fullName evidence="3">Ubiquitin carboxyl-terminal hydrolase 47</fullName>
    </submittedName>
</protein>
<feature type="domain" description="USP" evidence="2">
    <location>
        <begin position="154"/>
        <end position="526"/>
    </location>
</feature>
<feature type="region of interest" description="Disordered" evidence="1">
    <location>
        <begin position="403"/>
        <end position="454"/>
    </location>
</feature>
<comment type="caution">
    <text evidence="3">The sequence shown here is derived from an EMBL/GenBank/DDBJ whole genome shotgun (WGS) entry which is preliminary data.</text>
</comment>
<dbReference type="Gene3D" id="3.90.70.10">
    <property type="entry name" value="Cysteine proteinases"/>
    <property type="match status" value="1"/>
</dbReference>
<feature type="compositionally biased region" description="Basic and acidic residues" evidence="1">
    <location>
        <begin position="418"/>
        <end position="430"/>
    </location>
</feature>